<feature type="active site" description="Proton donor; for dehydratase activity" evidence="2">
    <location>
        <position position="196"/>
    </location>
</feature>
<feature type="active site" description="Proton acceptor; for dehydratase activity" evidence="2">
    <location>
        <position position="26"/>
    </location>
</feature>
<dbReference type="Pfam" id="PF01648">
    <property type="entry name" value="ACPS"/>
    <property type="match status" value="1"/>
</dbReference>
<dbReference type="GO" id="GO:0008897">
    <property type="term" value="F:holo-[acyl-carrier-protein] synthase activity"/>
    <property type="evidence" value="ECO:0007669"/>
    <property type="project" value="InterPro"/>
</dbReference>
<dbReference type="InterPro" id="IPR037143">
    <property type="entry name" value="4-PPantetheinyl_Trfase_dom_sf"/>
</dbReference>
<gene>
    <name evidence="4" type="ORF">DSCO28_21820</name>
</gene>
<organism evidence="4 5">
    <name type="scientific">Desulfosarcina ovata subsp. sediminis</name>
    <dbReference type="NCBI Taxonomy" id="885957"/>
    <lineage>
        <taxon>Bacteria</taxon>
        <taxon>Pseudomonadati</taxon>
        <taxon>Thermodesulfobacteriota</taxon>
        <taxon>Desulfobacteria</taxon>
        <taxon>Desulfobacterales</taxon>
        <taxon>Desulfosarcinaceae</taxon>
        <taxon>Desulfosarcina</taxon>
    </lineage>
</organism>
<dbReference type="InterPro" id="IPR049551">
    <property type="entry name" value="PKS_DH_C"/>
</dbReference>
<dbReference type="Proteomes" id="UP000425960">
    <property type="component" value="Chromosome"/>
</dbReference>
<protein>
    <recommendedName>
        <fullName evidence="3">PKS/mFAS DH domain-containing protein</fullName>
    </recommendedName>
</protein>
<dbReference type="PROSITE" id="PS52019">
    <property type="entry name" value="PKS_MFAS_DH"/>
    <property type="match status" value="1"/>
</dbReference>
<evidence type="ECO:0000259" key="3">
    <source>
        <dbReference type="PROSITE" id="PS52019"/>
    </source>
</evidence>
<dbReference type="EMBL" id="AP021876">
    <property type="protein sequence ID" value="BBO81616.1"/>
    <property type="molecule type" value="Genomic_DNA"/>
</dbReference>
<dbReference type="InterPro" id="IPR042104">
    <property type="entry name" value="PKS_dehydratase_sf"/>
</dbReference>
<evidence type="ECO:0000256" key="1">
    <source>
        <dbReference type="ARBA" id="ARBA00022679"/>
    </source>
</evidence>
<dbReference type="GO" id="GO:0000287">
    <property type="term" value="F:magnesium ion binding"/>
    <property type="evidence" value="ECO:0007669"/>
    <property type="project" value="InterPro"/>
</dbReference>
<accession>A0A5K7ZKP7</accession>
<dbReference type="RefSeq" id="WP_155322274.1">
    <property type="nucleotide sequence ID" value="NZ_AP021876.1"/>
</dbReference>
<dbReference type="KEGG" id="dov:DSCO28_21820"/>
<dbReference type="Gene3D" id="3.90.470.20">
    <property type="entry name" value="4'-phosphopantetheinyl transferase domain"/>
    <property type="match status" value="2"/>
</dbReference>
<name>A0A5K7ZKP7_9BACT</name>
<evidence type="ECO:0000313" key="5">
    <source>
        <dbReference type="Proteomes" id="UP000425960"/>
    </source>
</evidence>
<dbReference type="Gene3D" id="3.10.129.110">
    <property type="entry name" value="Polyketide synthase dehydratase"/>
    <property type="match status" value="1"/>
</dbReference>
<keyword evidence="1" id="KW-0808">Transferase</keyword>
<dbReference type="InterPro" id="IPR049900">
    <property type="entry name" value="PKS_mFAS_DH"/>
</dbReference>
<dbReference type="SUPFAM" id="SSF56214">
    <property type="entry name" value="4'-phosphopantetheinyl transferase"/>
    <property type="match status" value="2"/>
</dbReference>
<feature type="region of interest" description="N-terminal hotdog fold" evidence="2">
    <location>
        <begin position="1"/>
        <end position="124"/>
    </location>
</feature>
<feature type="region of interest" description="C-terminal hotdog fold" evidence="2">
    <location>
        <begin position="139"/>
        <end position="279"/>
    </location>
</feature>
<dbReference type="InterPro" id="IPR008278">
    <property type="entry name" value="4-PPantetheinyl_Trfase_dom"/>
</dbReference>
<evidence type="ECO:0000313" key="4">
    <source>
        <dbReference type="EMBL" id="BBO81616.1"/>
    </source>
</evidence>
<dbReference type="AlphaFoldDB" id="A0A5K7ZKP7"/>
<dbReference type="Pfam" id="PF14765">
    <property type="entry name" value="PS-DH"/>
    <property type="match status" value="1"/>
</dbReference>
<proteinExistence type="predicted"/>
<reference evidence="4 5" key="1">
    <citation type="submission" date="2019-11" db="EMBL/GenBank/DDBJ databases">
        <title>Comparative genomics of hydrocarbon-degrading Desulfosarcina strains.</title>
        <authorList>
            <person name="Watanabe M."/>
            <person name="Kojima H."/>
            <person name="Fukui M."/>
        </authorList>
    </citation>
    <scope>NUCLEOTIDE SEQUENCE [LARGE SCALE GENOMIC DNA]</scope>
    <source>
        <strain evidence="4 5">28bB2T</strain>
    </source>
</reference>
<evidence type="ECO:0000256" key="2">
    <source>
        <dbReference type="PROSITE-ProRule" id="PRU01363"/>
    </source>
</evidence>
<sequence>MGDLPRIDRPGKAAIRIQTQPGWEDHHVQGQPVLPAVEAMQILAGRIQAARPAMDVGDMSAARFPKFLAVDPDHETLDVDCRIVERADGGLQAALTRSVTAGSAGIRRSITHAEMTVGSAGKPPSPLPLDLAAAIEGICDTIAPEVIYRELVPFGPGFRSICRPLVVSPDGALARVQAPSPASALPGPLGSGFPLDGAFHAACVWGQRHARRVAFPVAIGRRIIFSPTRGDESYTARVVPKAVTPGHLTVDIWILDHTGNVCEAALGVEMRDVSRGTWRPPGWIVEKAPESALGLWAADCQGLVLIERAHMAAFAASALSALEAARMANMGLRRRQGYVGGRLALKRLWRKLAGDDHQRPSAAIETGVADDPRPYLSGIDGKAPAHCSLAHDERFCVAVAHSKAVGIDVEPISDRARRSGHMFMQACEQGCVQQTDMDSGPAALRVWSIKEAASKAFGMVLNEAWERIAVVSIGEAASCFKKDGGPAMTARHLSVAGHLLTLVTEPVSNRI</sequence>
<feature type="domain" description="PKS/mFAS DH" evidence="3">
    <location>
        <begin position="1"/>
        <end position="279"/>
    </location>
</feature>